<reference evidence="2" key="1">
    <citation type="journal article" date="2024" name="Proc. Natl. Acad. Sci. U.S.A.">
        <title>Extraordinary preservation of gene collinearity over three hundred million years revealed in homosporous lycophytes.</title>
        <authorList>
            <person name="Li C."/>
            <person name="Wickell D."/>
            <person name="Kuo L.Y."/>
            <person name="Chen X."/>
            <person name="Nie B."/>
            <person name="Liao X."/>
            <person name="Peng D."/>
            <person name="Ji J."/>
            <person name="Jenkins J."/>
            <person name="Williams M."/>
            <person name="Shu S."/>
            <person name="Plott C."/>
            <person name="Barry K."/>
            <person name="Rajasekar S."/>
            <person name="Grimwood J."/>
            <person name="Han X."/>
            <person name="Sun S."/>
            <person name="Hou Z."/>
            <person name="He W."/>
            <person name="Dai G."/>
            <person name="Sun C."/>
            <person name="Schmutz J."/>
            <person name="Leebens-Mack J.H."/>
            <person name="Li F.W."/>
            <person name="Wang L."/>
        </authorList>
    </citation>
    <scope>NUCLEOTIDE SEQUENCE [LARGE SCALE GENOMIC DNA]</scope>
    <source>
        <strain evidence="2">cv. PW_Plant_1</strain>
    </source>
</reference>
<gene>
    <name evidence="1" type="ORF">O6H91_19G014600</name>
</gene>
<sequence>MASCSSITSVDLQAQVPSCVNRGISSTSNRGHQCQMFLGKMRKFGLGNPTSGVSFLSSFQGTSLGNVCHRHRKHQRKSKVLRAKSSQKTSLKDDKNQPEFEQQRTESGRDIHSSIDRRQLLISSFTAAGLPLISNQSLAAPIQPPDLTQCQKAALPPGAKSVNCCLPEPTKVIDFQFDSSLPMRVRKAAHLVDAAYIKKYNQAYELLRNLPDNDPRKFSQQASVHCAFCDSAFLQPNTNDFLEIHNSWLFFPWHRWYLYFHERILAKMLNDDTFALPFWNWDNQSVASPLPNVLPAVFIENPSLLDKLRDPLHQPPTLVDLSYSGQDEGLDPTSQRAANNNLMYQQVVSGAKTPSLFFGQAYRAGDANAPGPGTVENAPHGTVHVWTGDSSQPNYEDMGALYSAASDPIFFAHHANVDRLWTVWKSLGGRRKDITDPDWLNAEFVFYDENASLVKVKVGDALSIDKLSYTYQNVGNPWIAVNSSPLSKSSSVAGTKPVSSNGVASPATAEATLLEEIEEFGEEVEGKFKKLEGSFRSKVKRPVKDLFRKLKSQITDEELEEVLVIQGVEVPSDKISKFDVFINLPDADDKTPLNIPEFAGSFVNVPHLGMGPGMNRKATLRIGIGDKLEQLGIKDLSDVIVTLVPKGKGKDVPIVIKGIKIEYD</sequence>
<evidence type="ECO:0000313" key="1">
    <source>
        <dbReference type="EMBL" id="KAJ7520631.1"/>
    </source>
</evidence>
<comment type="caution">
    <text evidence="1">The sequence shown here is derived from an EMBL/GenBank/DDBJ whole genome shotgun (WGS) entry which is preliminary data.</text>
</comment>
<organism evidence="1 2">
    <name type="scientific">Diphasiastrum complanatum</name>
    <name type="common">Issler's clubmoss</name>
    <name type="synonym">Lycopodium complanatum</name>
    <dbReference type="NCBI Taxonomy" id="34168"/>
    <lineage>
        <taxon>Eukaryota</taxon>
        <taxon>Viridiplantae</taxon>
        <taxon>Streptophyta</taxon>
        <taxon>Embryophyta</taxon>
        <taxon>Tracheophyta</taxon>
        <taxon>Lycopodiopsida</taxon>
        <taxon>Lycopodiales</taxon>
        <taxon>Lycopodiaceae</taxon>
        <taxon>Lycopodioideae</taxon>
        <taxon>Diphasiastrum</taxon>
    </lineage>
</organism>
<dbReference type="EMBL" id="CM055110">
    <property type="protein sequence ID" value="KAJ7520631.1"/>
    <property type="molecule type" value="Genomic_DNA"/>
</dbReference>
<dbReference type="Proteomes" id="UP001162992">
    <property type="component" value="Chromosome 19"/>
</dbReference>
<name>A0ACC2ASW8_DIPCM</name>
<accession>A0ACC2ASW8</accession>
<keyword evidence="2" id="KW-1185">Reference proteome</keyword>
<evidence type="ECO:0000313" key="2">
    <source>
        <dbReference type="Proteomes" id="UP001162992"/>
    </source>
</evidence>
<proteinExistence type="predicted"/>
<protein>
    <submittedName>
        <fullName evidence="1">Uncharacterized protein</fullName>
    </submittedName>
</protein>